<organism evidence="1">
    <name type="scientific">marine metagenome</name>
    <dbReference type="NCBI Taxonomy" id="408172"/>
    <lineage>
        <taxon>unclassified sequences</taxon>
        <taxon>metagenomes</taxon>
        <taxon>ecological metagenomes</taxon>
    </lineage>
</organism>
<reference evidence="1" key="1">
    <citation type="submission" date="2018-05" db="EMBL/GenBank/DDBJ databases">
        <authorList>
            <person name="Lanie J.A."/>
            <person name="Ng W.-L."/>
            <person name="Kazmierczak K.M."/>
            <person name="Andrzejewski T.M."/>
            <person name="Davidsen T.M."/>
            <person name="Wayne K.J."/>
            <person name="Tettelin H."/>
            <person name="Glass J.I."/>
            <person name="Rusch D."/>
            <person name="Podicherti R."/>
            <person name="Tsui H.-C.T."/>
            <person name="Winkler M.E."/>
        </authorList>
    </citation>
    <scope>NUCLEOTIDE SEQUENCE</scope>
</reference>
<name>A0A382JGH1_9ZZZZ</name>
<dbReference type="AlphaFoldDB" id="A0A382JGH1"/>
<evidence type="ECO:0000313" key="1">
    <source>
        <dbReference type="EMBL" id="SVC10442.1"/>
    </source>
</evidence>
<accession>A0A382JGH1</accession>
<proteinExistence type="predicted"/>
<sequence length="183" mass="20682">MKPENYILYSGGAQGSEAEFGKQAEKVGVQEVNFTFEGHKIDRSRGVRVLTTDELLKGDVSLAYIAKLMNRKFNTGRLFKKVLQSIWHQINCVEEVFVVGKILDVNTVKGGTGWGAEFSKLCNKPLHVFDQEQGLWFKWGGNSWKKEKQPKIKCKNFAGTGTRFLNTNGKKAIKDLFEASFKK</sequence>
<dbReference type="EMBL" id="UINC01073792">
    <property type="protein sequence ID" value="SVC10442.1"/>
    <property type="molecule type" value="Genomic_DNA"/>
</dbReference>
<protein>
    <submittedName>
        <fullName evidence="1">Uncharacterized protein</fullName>
    </submittedName>
</protein>
<gene>
    <name evidence="1" type="ORF">METZ01_LOCUS263296</name>
</gene>